<evidence type="ECO:0000313" key="15">
    <source>
        <dbReference type="EMBL" id="KAF9620542.1"/>
    </source>
</evidence>
<evidence type="ECO:0008006" key="17">
    <source>
        <dbReference type="Google" id="ProtNLM"/>
    </source>
</evidence>
<feature type="transmembrane region" description="Helical" evidence="13">
    <location>
        <begin position="982"/>
        <end position="999"/>
    </location>
</feature>
<dbReference type="GO" id="GO:0005886">
    <property type="term" value="C:plasma membrane"/>
    <property type="evidence" value="ECO:0007669"/>
    <property type="project" value="UniProtKB-SubCell"/>
</dbReference>
<keyword evidence="16" id="KW-1185">Reference proteome</keyword>
<evidence type="ECO:0000256" key="11">
    <source>
        <dbReference type="ARBA" id="ARBA00023180"/>
    </source>
</evidence>
<evidence type="ECO:0000256" key="14">
    <source>
        <dbReference type="SAM" id="SignalP"/>
    </source>
</evidence>
<dbReference type="Pfam" id="PF00560">
    <property type="entry name" value="LRR_1"/>
    <property type="match status" value="8"/>
</dbReference>
<reference evidence="15 16" key="1">
    <citation type="submission" date="2020-10" db="EMBL/GenBank/DDBJ databases">
        <title>The Coptis chinensis genome and diversification of protoberbering-type alkaloids.</title>
        <authorList>
            <person name="Wang B."/>
            <person name="Shu S."/>
            <person name="Song C."/>
            <person name="Liu Y."/>
        </authorList>
    </citation>
    <scope>NUCLEOTIDE SEQUENCE [LARGE SCALE GENOMIC DNA]</scope>
    <source>
        <strain evidence="15">HL-2020</strain>
        <tissue evidence="15">Leaf</tissue>
    </source>
</reference>
<dbReference type="EMBL" id="JADFTS010000002">
    <property type="protein sequence ID" value="KAF9620542.1"/>
    <property type="molecule type" value="Genomic_DNA"/>
</dbReference>
<comment type="similarity">
    <text evidence="2">Belongs to the RLP family.</text>
</comment>
<comment type="caution">
    <text evidence="15">The sequence shown here is derived from an EMBL/GenBank/DDBJ whole genome shotgun (WGS) entry which is preliminary data.</text>
</comment>
<organism evidence="15 16">
    <name type="scientific">Coptis chinensis</name>
    <dbReference type="NCBI Taxonomy" id="261450"/>
    <lineage>
        <taxon>Eukaryota</taxon>
        <taxon>Viridiplantae</taxon>
        <taxon>Streptophyta</taxon>
        <taxon>Embryophyta</taxon>
        <taxon>Tracheophyta</taxon>
        <taxon>Spermatophyta</taxon>
        <taxon>Magnoliopsida</taxon>
        <taxon>Ranunculales</taxon>
        <taxon>Ranunculaceae</taxon>
        <taxon>Coptidoideae</taxon>
        <taxon>Coptis</taxon>
    </lineage>
</organism>
<evidence type="ECO:0000256" key="9">
    <source>
        <dbReference type="ARBA" id="ARBA00023136"/>
    </source>
</evidence>
<evidence type="ECO:0000256" key="6">
    <source>
        <dbReference type="ARBA" id="ARBA00022729"/>
    </source>
</evidence>
<evidence type="ECO:0000256" key="10">
    <source>
        <dbReference type="ARBA" id="ARBA00023170"/>
    </source>
</evidence>
<keyword evidence="5 13" id="KW-0812">Transmembrane</keyword>
<evidence type="ECO:0000256" key="5">
    <source>
        <dbReference type="ARBA" id="ARBA00022692"/>
    </source>
</evidence>
<dbReference type="PANTHER" id="PTHR48062">
    <property type="entry name" value="RECEPTOR-LIKE PROTEIN 14"/>
    <property type="match status" value="1"/>
</dbReference>
<name>A0A835M8P9_9MAGN</name>
<dbReference type="InterPro" id="IPR003591">
    <property type="entry name" value="Leu-rich_rpt_typical-subtyp"/>
</dbReference>
<dbReference type="InterPro" id="IPR032675">
    <property type="entry name" value="LRR_dom_sf"/>
</dbReference>
<keyword evidence="8 13" id="KW-1133">Transmembrane helix</keyword>
<gene>
    <name evidence="15" type="ORF">IFM89_013207</name>
</gene>
<evidence type="ECO:0000256" key="4">
    <source>
        <dbReference type="ARBA" id="ARBA00022614"/>
    </source>
</evidence>
<evidence type="ECO:0000256" key="1">
    <source>
        <dbReference type="ARBA" id="ARBA00004236"/>
    </source>
</evidence>
<dbReference type="OrthoDB" id="4691307at2759"/>
<dbReference type="FunFam" id="3.80.10.10:FF:000213">
    <property type="entry name" value="Tyrosine-sulfated glycopeptide receptor 1"/>
    <property type="match status" value="1"/>
</dbReference>
<keyword evidence="4" id="KW-0433">Leucine-rich repeat</keyword>
<dbReference type="AlphaFoldDB" id="A0A835M8P9"/>
<dbReference type="FunFam" id="3.80.10.10:FF:000041">
    <property type="entry name" value="LRR receptor-like serine/threonine-protein kinase ERECTA"/>
    <property type="match status" value="3"/>
</dbReference>
<evidence type="ECO:0000256" key="13">
    <source>
        <dbReference type="SAM" id="Phobius"/>
    </source>
</evidence>
<dbReference type="PANTHER" id="PTHR48062:SF52">
    <property type="entry name" value="RECEPTOR-LIKE PROTEIN 8-RELATED"/>
    <property type="match status" value="1"/>
</dbReference>
<keyword evidence="7" id="KW-0677">Repeat</keyword>
<keyword evidence="10" id="KW-0675">Receptor</keyword>
<dbReference type="PROSITE" id="PS51450">
    <property type="entry name" value="LRR"/>
    <property type="match status" value="3"/>
</dbReference>
<dbReference type="Gene3D" id="3.80.10.10">
    <property type="entry name" value="Ribonuclease Inhibitor"/>
    <property type="match status" value="5"/>
</dbReference>
<comment type="subcellular location">
    <subcellularLocation>
        <location evidence="1">Cell membrane</location>
    </subcellularLocation>
    <subcellularLocation>
        <location evidence="12">Endomembrane system</location>
        <topology evidence="12">Single-pass membrane protein</topology>
    </subcellularLocation>
</comment>
<keyword evidence="6 14" id="KW-0732">Signal</keyword>
<evidence type="ECO:0000256" key="2">
    <source>
        <dbReference type="ARBA" id="ARBA00009592"/>
    </source>
</evidence>
<evidence type="ECO:0000256" key="7">
    <source>
        <dbReference type="ARBA" id="ARBA00022737"/>
    </source>
</evidence>
<proteinExistence type="inferred from homology"/>
<dbReference type="InterPro" id="IPR001611">
    <property type="entry name" value="Leu-rich_rpt"/>
</dbReference>
<evidence type="ECO:0000256" key="3">
    <source>
        <dbReference type="ARBA" id="ARBA00022475"/>
    </source>
</evidence>
<evidence type="ECO:0000256" key="12">
    <source>
        <dbReference type="ARBA" id="ARBA00037847"/>
    </source>
</evidence>
<dbReference type="SMART" id="SM00365">
    <property type="entry name" value="LRR_SD22"/>
    <property type="match status" value="9"/>
</dbReference>
<feature type="transmembrane region" description="Helical" evidence="13">
    <location>
        <begin position="953"/>
        <end position="976"/>
    </location>
</feature>
<dbReference type="SMART" id="SM00369">
    <property type="entry name" value="LRR_TYP"/>
    <property type="match status" value="14"/>
</dbReference>
<dbReference type="Pfam" id="PF13855">
    <property type="entry name" value="LRR_8"/>
    <property type="match status" value="3"/>
</dbReference>
<accession>A0A835M8P9</accession>
<dbReference type="InterPro" id="IPR051502">
    <property type="entry name" value="RLP_Defense_Trigger"/>
</dbReference>
<feature type="chain" id="PRO_5032427759" description="Leucine-rich repeat-containing N-terminal plant-type domain-containing protein" evidence="14">
    <location>
        <begin position="25"/>
        <end position="1001"/>
    </location>
</feature>
<dbReference type="SUPFAM" id="SSF52058">
    <property type="entry name" value="L domain-like"/>
    <property type="match status" value="2"/>
</dbReference>
<keyword evidence="9 13" id="KW-0472">Membrane</keyword>
<dbReference type="SUPFAM" id="SSF52047">
    <property type="entry name" value="RNI-like"/>
    <property type="match status" value="1"/>
</dbReference>
<evidence type="ECO:0000313" key="16">
    <source>
        <dbReference type="Proteomes" id="UP000631114"/>
    </source>
</evidence>
<keyword evidence="3" id="KW-1003">Cell membrane</keyword>
<keyword evidence="11" id="KW-0325">Glycoprotein</keyword>
<sequence>MNSWPWTICMFVFFAIFHYNGCLGCLEEERVALWKIKASTEWNHTDCLRTDRYIPPLCTWVDDKTSDCCTWKRVKCSNTTGRVTQLSLAYLFLDVDDQFLDVSLYTPFEELQHLNLSINFLNWTIEDLERLSNLKKLEVLDLTFNQFVNMSNTAPSIPTKVIFSNNSDKSTVPFLGELKSLKTLILNNNKLVGSLSNFDKVLTNLNNLEFLDLSYNMLDDFPDLRNMSKLKILNVSWNNFLGRIPPSILSLSSLEALSLRATNIKEDSISRRIPPSILSFNSLEALNLRVTNIKDSISRFCELTKLQELDLSGNKFEGILPPCLNNLTSLRMVDFSDNQLSGNIPSSLLSNLTSLDYISLSGNQFDQSSLSFMSLANHKNQLKVLGLSNCNLNMSASDLLNFLHNQYDLRDVDLSHNNLHGKFPTWLFENNSMLEVLNLKNNSINGDILFPSSPMVNLTRIDISNNQIQGKLPTNIGDIIPGLFSLNLSKNGLEGRIPSSLGNLKDLLILDFSNNNFSGEIPESLAMSSSLTVLILSNNRLDGQISPNLFNIPLWTLRLNGNQFTGIIPNLTPSHPSQLLTLDLSRNLLSGEIPTWISNLTELRTLVLGNNSFDGPIPLEFCNLVSIEFLDLSQNYLSGPIPSCLNLTSLQYIHFQANNLTGLMPKALLRSPNLKTLDLKHNNLSGSIPTWLALLSNLRIILLKGNHLSGSIPHEFCQLNKILILDLSHNAFIGPIPPCFSNITFGKNGTVEPAFTDRIQISYGIGTYWYPSHFDEEISGENSLYQYGVQEEVEFVTKSRSDSYRGDILNYMAGMDLSCNEFTGDIPPELGALIAIRALNLSHNQLTGSIPKILSDLKKLESMDFSHNKLSGQIPSELIGINTLAVFIVAYNNLSGRVPDKAQFNTFDVSSYEGNPALCGPPLQQQCNTSKDPVISVTLRQAGLAEKFGIDPISFLSSFAATYVVYLLGFVIVLYVNPNWRGLWFNFIDACLSFIFPFCSK</sequence>
<protein>
    <recommendedName>
        <fullName evidence="17">Leucine-rich repeat-containing N-terminal plant-type domain-containing protein</fullName>
    </recommendedName>
</protein>
<dbReference type="GO" id="GO:0012505">
    <property type="term" value="C:endomembrane system"/>
    <property type="evidence" value="ECO:0007669"/>
    <property type="project" value="UniProtKB-SubCell"/>
</dbReference>
<feature type="signal peptide" evidence="14">
    <location>
        <begin position="1"/>
        <end position="24"/>
    </location>
</feature>
<evidence type="ECO:0000256" key="8">
    <source>
        <dbReference type="ARBA" id="ARBA00022989"/>
    </source>
</evidence>
<dbReference type="Proteomes" id="UP000631114">
    <property type="component" value="Unassembled WGS sequence"/>
</dbReference>